<reference evidence="2 3" key="1">
    <citation type="submission" date="2021-10" db="EMBL/GenBank/DDBJ databases">
        <title>Whole-genome sequencing analysis of Laribacter hongkongensis: virulence gene profiles, carbohydrate-active enzyme prediction, and antimicrobial resistance characterization.</title>
        <authorList>
            <person name="Yuan P."/>
            <person name="Zhan Y."/>
            <person name="Chen D."/>
        </authorList>
    </citation>
    <scope>NUCLEOTIDE SEQUENCE [LARGE SCALE GENOMIC DNA]</scope>
    <source>
        <strain evidence="2 3">W67</strain>
    </source>
</reference>
<protein>
    <submittedName>
        <fullName evidence="2">Uncharacterized protein</fullName>
    </submittedName>
</protein>
<evidence type="ECO:0000313" key="3">
    <source>
        <dbReference type="Proteomes" id="UP001200247"/>
    </source>
</evidence>
<feature type="region of interest" description="Disordered" evidence="1">
    <location>
        <begin position="122"/>
        <end position="189"/>
    </location>
</feature>
<dbReference type="RefSeq" id="WP_239894306.1">
    <property type="nucleotide sequence ID" value="NZ_JAJAXM010000025.1"/>
</dbReference>
<feature type="compositionally biased region" description="Gly residues" evidence="1">
    <location>
        <begin position="165"/>
        <end position="177"/>
    </location>
</feature>
<evidence type="ECO:0000256" key="1">
    <source>
        <dbReference type="SAM" id="MobiDB-lite"/>
    </source>
</evidence>
<dbReference type="EMBL" id="JAJAXM010000025">
    <property type="protein sequence ID" value="MCG9026728.1"/>
    <property type="molecule type" value="Genomic_DNA"/>
</dbReference>
<name>A0ABD4ST03_9NEIS</name>
<feature type="compositionally biased region" description="Low complexity" evidence="1">
    <location>
        <begin position="155"/>
        <end position="164"/>
    </location>
</feature>
<gene>
    <name evidence="2" type="ORF">LH440_12610</name>
</gene>
<evidence type="ECO:0000313" key="2">
    <source>
        <dbReference type="EMBL" id="MCG9026728.1"/>
    </source>
</evidence>
<dbReference type="Proteomes" id="UP001200247">
    <property type="component" value="Unassembled WGS sequence"/>
</dbReference>
<accession>A0ABD4ST03</accession>
<comment type="caution">
    <text evidence="2">The sequence shown here is derived from an EMBL/GenBank/DDBJ whole genome shotgun (WGS) entry which is preliminary data.</text>
</comment>
<sequence length="344" mass="37871">MAGFVTTEREQDVLRYVPHLAQVLYHALHARMNFRDGMVGRASLISYQMLREAAEYFIPRGRGCQRVQPSEKEVRGALARLMCPKDDKGRPLPPLLVRRGDDFQLEFSMPLALADSVRPFETRQANGRRKSENSQLNQFDDGNESEQDGQTGHTSVESVKSVDVGGSGGSSGDGGSFDGVTTTDGDVSKEDAMKRAEALCRGLRTFRVVVHPSELREGVGRALLDEFSDQQILRRAERLHQRHFADPDKTFNLGYLVRVMADERVTNGAAPLSRRGSAGGSKGTSKMPWYLLASGLEAKALELGIVLTPEAPVGAQKVRIMQAAGVTQLEYEAACRDYGVPVRY</sequence>
<proteinExistence type="predicted"/>
<dbReference type="AlphaFoldDB" id="A0ABD4ST03"/>
<organism evidence="2 3">
    <name type="scientific">Laribacter hongkongensis</name>
    <dbReference type="NCBI Taxonomy" id="168471"/>
    <lineage>
        <taxon>Bacteria</taxon>
        <taxon>Pseudomonadati</taxon>
        <taxon>Pseudomonadota</taxon>
        <taxon>Betaproteobacteria</taxon>
        <taxon>Neisseriales</taxon>
        <taxon>Aquaspirillaceae</taxon>
        <taxon>Laribacter</taxon>
    </lineage>
</organism>